<gene>
    <name evidence="1" type="ORF">GCM10011351_19690</name>
</gene>
<proteinExistence type="predicted"/>
<organism evidence="1 2">
    <name type="scientific">Paraliobacillus quinghaiensis</name>
    <dbReference type="NCBI Taxonomy" id="470815"/>
    <lineage>
        <taxon>Bacteria</taxon>
        <taxon>Bacillati</taxon>
        <taxon>Bacillota</taxon>
        <taxon>Bacilli</taxon>
        <taxon>Bacillales</taxon>
        <taxon>Bacillaceae</taxon>
        <taxon>Paraliobacillus</taxon>
    </lineage>
</organism>
<sequence length="236" mass="27068">MKKIAAFEAAKRFIETEFTTCDGALLAGSVVRGGETETSDLDIIVFDKGLQYSYRESIIRYGWPIEVFVHNLISYRSFFAMDAAKGMPTLPRMVTDGAILFDSGVLDDIKREAQEFINQGPPPWPEETIKLNRYILTDRLDDFLGSNNREEDICIAVSLASIIHEFYLRTNLQWIGESKWIYRSLNNFNPDFAARYIYAFEQFYQKFSKKEIVALAEEILAPYGGRLFEGFSLGKE</sequence>
<name>A0A917TRL8_9BACI</name>
<dbReference type="OrthoDB" id="43980at2"/>
<dbReference type="InterPro" id="IPR043519">
    <property type="entry name" value="NT_sf"/>
</dbReference>
<dbReference type="EMBL" id="BMLG01000010">
    <property type="protein sequence ID" value="GGM33775.1"/>
    <property type="molecule type" value="Genomic_DNA"/>
</dbReference>
<dbReference type="Proteomes" id="UP000618460">
    <property type="component" value="Unassembled WGS sequence"/>
</dbReference>
<evidence type="ECO:0000313" key="2">
    <source>
        <dbReference type="Proteomes" id="UP000618460"/>
    </source>
</evidence>
<dbReference type="AlphaFoldDB" id="A0A917TRL8"/>
<dbReference type="Gene3D" id="3.30.460.10">
    <property type="entry name" value="Beta Polymerase, domain 2"/>
    <property type="match status" value="1"/>
</dbReference>
<dbReference type="RefSeq" id="WP_117155317.1">
    <property type="nucleotide sequence ID" value="NZ_BMLG01000010.1"/>
</dbReference>
<reference evidence="1" key="1">
    <citation type="journal article" date="2014" name="Int. J. Syst. Evol. Microbiol.">
        <title>Complete genome sequence of Corynebacterium casei LMG S-19264T (=DSM 44701T), isolated from a smear-ripened cheese.</title>
        <authorList>
            <consortium name="US DOE Joint Genome Institute (JGI-PGF)"/>
            <person name="Walter F."/>
            <person name="Albersmeier A."/>
            <person name="Kalinowski J."/>
            <person name="Ruckert C."/>
        </authorList>
    </citation>
    <scope>NUCLEOTIDE SEQUENCE</scope>
    <source>
        <strain evidence="1">CGMCC 1.6333</strain>
    </source>
</reference>
<reference evidence="1" key="2">
    <citation type="submission" date="2020-09" db="EMBL/GenBank/DDBJ databases">
        <authorList>
            <person name="Sun Q."/>
            <person name="Zhou Y."/>
        </authorList>
    </citation>
    <scope>NUCLEOTIDE SEQUENCE</scope>
    <source>
        <strain evidence="1">CGMCC 1.6333</strain>
    </source>
</reference>
<comment type="caution">
    <text evidence="1">The sequence shown here is derived from an EMBL/GenBank/DDBJ whole genome shotgun (WGS) entry which is preliminary data.</text>
</comment>
<protein>
    <submittedName>
        <fullName evidence="1">Nucleotidyltransferase</fullName>
    </submittedName>
</protein>
<dbReference type="CDD" id="cd05403">
    <property type="entry name" value="NT_KNTase_like"/>
    <property type="match status" value="1"/>
</dbReference>
<keyword evidence="2" id="KW-1185">Reference proteome</keyword>
<accession>A0A917TRL8</accession>
<dbReference type="SUPFAM" id="SSF81301">
    <property type="entry name" value="Nucleotidyltransferase"/>
    <property type="match status" value="1"/>
</dbReference>
<evidence type="ECO:0000313" key="1">
    <source>
        <dbReference type="EMBL" id="GGM33775.1"/>
    </source>
</evidence>